<feature type="region of interest" description="Disordered" evidence="7">
    <location>
        <begin position="1"/>
        <end position="43"/>
    </location>
</feature>
<evidence type="ECO:0000313" key="10">
    <source>
        <dbReference type="EMBL" id="KAK4464858.1"/>
    </source>
</evidence>
<proteinExistence type="predicted"/>
<dbReference type="EMBL" id="MU864944">
    <property type="protein sequence ID" value="KAK4464858.1"/>
    <property type="molecule type" value="Genomic_DNA"/>
</dbReference>
<keyword evidence="4" id="KW-0804">Transcription</keyword>
<feature type="region of interest" description="Disordered" evidence="7">
    <location>
        <begin position="918"/>
        <end position="950"/>
    </location>
</feature>
<organism evidence="10 11">
    <name type="scientific">Cladorrhinum samala</name>
    <dbReference type="NCBI Taxonomy" id="585594"/>
    <lineage>
        <taxon>Eukaryota</taxon>
        <taxon>Fungi</taxon>
        <taxon>Dikarya</taxon>
        <taxon>Ascomycota</taxon>
        <taxon>Pezizomycotina</taxon>
        <taxon>Sordariomycetes</taxon>
        <taxon>Sordariomycetidae</taxon>
        <taxon>Sordariales</taxon>
        <taxon>Podosporaceae</taxon>
        <taxon>Cladorrhinum</taxon>
    </lineage>
</organism>
<dbReference type="InterPro" id="IPR001138">
    <property type="entry name" value="Zn2Cys6_DnaBD"/>
</dbReference>
<reference evidence="10" key="2">
    <citation type="submission" date="2023-06" db="EMBL/GenBank/DDBJ databases">
        <authorList>
            <consortium name="Lawrence Berkeley National Laboratory"/>
            <person name="Mondo S.J."/>
            <person name="Hensen N."/>
            <person name="Bonometti L."/>
            <person name="Westerberg I."/>
            <person name="Brannstrom I.O."/>
            <person name="Guillou S."/>
            <person name="Cros-Aarteil S."/>
            <person name="Calhoun S."/>
            <person name="Haridas S."/>
            <person name="Kuo A."/>
            <person name="Pangilinan J."/>
            <person name="Riley R."/>
            <person name="Labutti K."/>
            <person name="Andreopoulos B."/>
            <person name="Lipzen A."/>
            <person name="Chen C."/>
            <person name="Yanf M."/>
            <person name="Daum C."/>
            <person name="Ng V."/>
            <person name="Clum A."/>
            <person name="Steindorff A."/>
            <person name="Ohm R."/>
            <person name="Martin F."/>
            <person name="Silar P."/>
            <person name="Natvig D."/>
            <person name="Lalanne C."/>
            <person name="Gautier V."/>
            <person name="Ament-Velasquez S.L."/>
            <person name="Kruys A."/>
            <person name="Hutchinson M.I."/>
            <person name="Powell A.J."/>
            <person name="Barry K."/>
            <person name="Miller A.N."/>
            <person name="Grigoriev I.V."/>
            <person name="Debuchy R."/>
            <person name="Gladieux P."/>
            <person name="Thoren M.H."/>
            <person name="Johannesson H."/>
        </authorList>
    </citation>
    <scope>NUCLEOTIDE SEQUENCE</scope>
    <source>
        <strain evidence="10">PSN324</strain>
    </source>
</reference>
<evidence type="ECO:0000256" key="5">
    <source>
        <dbReference type="ARBA" id="ARBA00023242"/>
    </source>
</evidence>
<dbReference type="Gene3D" id="4.10.240.10">
    <property type="entry name" value="Zn(2)-C6 fungal-type DNA-binding domain"/>
    <property type="match status" value="1"/>
</dbReference>
<accession>A0AAV9HWW8</accession>
<dbReference type="PROSITE" id="PS00463">
    <property type="entry name" value="ZN2_CY6_FUNGAL_1"/>
    <property type="match status" value="1"/>
</dbReference>
<feature type="domain" description="C2H2-type" evidence="9">
    <location>
        <begin position="134"/>
        <end position="161"/>
    </location>
</feature>
<feature type="region of interest" description="Disordered" evidence="7">
    <location>
        <begin position="154"/>
        <end position="177"/>
    </location>
</feature>
<keyword evidence="6" id="KW-0863">Zinc-finger</keyword>
<evidence type="ECO:0000256" key="6">
    <source>
        <dbReference type="PROSITE-ProRule" id="PRU00042"/>
    </source>
</evidence>
<dbReference type="Pfam" id="PF04082">
    <property type="entry name" value="Fungal_trans"/>
    <property type="match status" value="1"/>
</dbReference>
<evidence type="ECO:0000256" key="3">
    <source>
        <dbReference type="ARBA" id="ARBA00023015"/>
    </source>
</evidence>
<protein>
    <submittedName>
        <fullName evidence="10">Uncharacterized protein</fullName>
    </submittedName>
</protein>
<evidence type="ECO:0000313" key="11">
    <source>
        <dbReference type="Proteomes" id="UP001321749"/>
    </source>
</evidence>
<dbReference type="GO" id="GO:0008270">
    <property type="term" value="F:zinc ion binding"/>
    <property type="evidence" value="ECO:0007669"/>
    <property type="project" value="UniProtKB-KW"/>
</dbReference>
<feature type="compositionally biased region" description="Low complexity" evidence="7">
    <location>
        <begin position="78"/>
        <end position="88"/>
    </location>
</feature>
<dbReference type="GO" id="GO:0006351">
    <property type="term" value="P:DNA-templated transcription"/>
    <property type="evidence" value="ECO:0007669"/>
    <property type="project" value="InterPro"/>
</dbReference>
<feature type="compositionally biased region" description="Low complexity" evidence="7">
    <location>
        <begin position="923"/>
        <end position="932"/>
    </location>
</feature>
<feature type="compositionally biased region" description="Pro residues" evidence="7">
    <location>
        <begin position="12"/>
        <end position="34"/>
    </location>
</feature>
<evidence type="ECO:0000256" key="2">
    <source>
        <dbReference type="ARBA" id="ARBA00022833"/>
    </source>
</evidence>
<dbReference type="PANTHER" id="PTHR47660:SF2">
    <property type="entry name" value="TRANSCRIPTION FACTOR WITH C2H2 AND ZN(2)-CYS(6) DNA BINDING DOMAIN (EUROFUNG)"/>
    <property type="match status" value="1"/>
</dbReference>
<dbReference type="InterPro" id="IPR013087">
    <property type="entry name" value="Znf_C2H2_type"/>
</dbReference>
<dbReference type="PANTHER" id="PTHR47660">
    <property type="entry name" value="TRANSCRIPTION FACTOR WITH C2H2 AND ZN(2)-CYS(6) DNA BINDING DOMAIN (EUROFUNG)-RELATED-RELATED"/>
    <property type="match status" value="1"/>
</dbReference>
<dbReference type="SMART" id="SM00355">
    <property type="entry name" value="ZnF_C2H2"/>
    <property type="match status" value="2"/>
</dbReference>
<dbReference type="CDD" id="cd00067">
    <property type="entry name" value="GAL4"/>
    <property type="match status" value="1"/>
</dbReference>
<dbReference type="Pfam" id="PF00172">
    <property type="entry name" value="Zn_clus"/>
    <property type="match status" value="1"/>
</dbReference>
<evidence type="ECO:0000256" key="4">
    <source>
        <dbReference type="ARBA" id="ARBA00023163"/>
    </source>
</evidence>
<keyword evidence="2" id="KW-0862">Zinc</keyword>
<feature type="domain" description="C2H2-type" evidence="9">
    <location>
        <begin position="106"/>
        <end position="133"/>
    </location>
</feature>
<name>A0AAV9HWW8_9PEZI</name>
<dbReference type="AlphaFoldDB" id="A0AAV9HWW8"/>
<keyword evidence="1" id="KW-0479">Metal-binding</keyword>
<reference evidence="10" key="1">
    <citation type="journal article" date="2023" name="Mol. Phylogenet. Evol.">
        <title>Genome-scale phylogeny and comparative genomics of the fungal order Sordariales.</title>
        <authorList>
            <person name="Hensen N."/>
            <person name="Bonometti L."/>
            <person name="Westerberg I."/>
            <person name="Brannstrom I.O."/>
            <person name="Guillou S."/>
            <person name="Cros-Aarteil S."/>
            <person name="Calhoun S."/>
            <person name="Haridas S."/>
            <person name="Kuo A."/>
            <person name="Mondo S."/>
            <person name="Pangilinan J."/>
            <person name="Riley R."/>
            <person name="LaButti K."/>
            <person name="Andreopoulos B."/>
            <person name="Lipzen A."/>
            <person name="Chen C."/>
            <person name="Yan M."/>
            <person name="Daum C."/>
            <person name="Ng V."/>
            <person name="Clum A."/>
            <person name="Steindorff A."/>
            <person name="Ohm R.A."/>
            <person name="Martin F."/>
            <person name="Silar P."/>
            <person name="Natvig D.O."/>
            <person name="Lalanne C."/>
            <person name="Gautier V."/>
            <person name="Ament-Velasquez S.L."/>
            <person name="Kruys A."/>
            <person name="Hutchinson M.I."/>
            <person name="Powell A.J."/>
            <person name="Barry K."/>
            <person name="Miller A.N."/>
            <person name="Grigoriev I.V."/>
            <person name="Debuchy R."/>
            <person name="Gladieux P."/>
            <person name="Hiltunen Thoren M."/>
            <person name="Johannesson H."/>
        </authorList>
    </citation>
    <scope>NUCLEOTIDE SEQUENCE</scope>
    <source>
        <strain evidence="10">PSN324</strain>
    </source>
</reference>
<comment type="caution">
    <text evidence="10">The sequence shown here is derived from an EMBL/GenBank/DDBJ whole genome shotgun (WGS) entry which is preliminary data.</text>
</comment>
<dbReference type="InterPro" id="IPR007219">
    <property type="entry name" value="XnlR_reg_dom"/>
</dbReference>
<dbReference type="SUPFAM" id="SSF57667">
    <property type="entry name" value="beta-beta-alpha zinc fingers"/>
    <property type="match status" value="1"/>
</dbReference>
<sequence length="1003" mass="111171">MASPIGYLINPPDQPPPPPPPLPTLPPPPPPPPQLASLPPLAPLRSTSDIANIAHPHPALSHASGIPLLTAPPPNGPAPNAVSAPGAVTASPPTADGAHQKSQSLYQCAHCLRRYSRPEHLQRHIATHTLGKRFACDVCSKAFSRADLLKRHRANHQDDDGTVKRRRINSSPGASRVSHACQPCAKARVKCEEQKPCTRCKGRGLACEVASSEDAAAHLLHLPASAHRTENHGDPTGSQHQAAAASSQRWTSETSVTPDDCHVKEESQLPTPETLPMIEQNNPQSFQPPFPSHDLGAHDMTKIPFSDFLRDVLYEQNTNRAEAQGLAVLDFCDDANLGLDFKDFDFNLLNSWNFEAPQNMLDPAPVSADIAVTATNNTTTTTNPEMDTMRSALVKIWTESPWRWVPQRTDSAYTEQSNLPLPSSDTQGAQVMTDRVVKDTLQTSCRDQILAIILSTCRDNSMVNKVASSFPSAEMMDSWIHVFLAAHLCQVSSWIHYGTFSLNQQSPEWLAIATAAGVALAPVPALRRFGFALQEAVRISIPGRFEENNSNIAVLGQVQALMLVQDVGLWSGNRRKMEIAECHLPVPIAMMRYRGKFGRAAYPDIVCHPSDEGKVLEDKWKRWYELESWKRLAFHAYLRDAQVSMTQFNNPAMSYAELTLPLPCSKELWFARTADEFKMRHIESGASDGKRPPTLGDLFRQINSLSTNHHRLDVQYSISIFLHGFWALIWEFRQMRSVYRPTTHAQSFADNVDMILDARRQELCKQLEDFRRTTRGWHEMSAQETMVFHLLFMNLHVCLNDLQLFSGKEGEEQARRILPNLQRWRGTLEAREALWHAGQIFRQGKLFPAGHLKDFYAIAIQHAALCIWTYGIVTRSSSPSGSLVGQSDRPSNLGYHPAAGMGVVFIDDEETPATQQWRNFDQGGRPAIRGPARGNGGPRGPGDHSSGRVNESLLEDPRACMRVAQEILQANFAGGREGLPPVGENIVLVLKQLENAAWAVGFG</sequence>
<gene>
    <name evidence="10" type="ORF">QBC42DRAFT_294701</name>
</gene>
<dbReference type="Proteomes" id="UP001321749">
    <property type="component" value="Unassembled WGS sequence"/>
</dbReference>
<dbReference type="PROSITE" id="PS00028">
    <property type="entry name" value="ZINC_FINGER_C2H2_1"/>
    <property type="match status" value="2"/>
</dbReference>
<dbReference type="PROSITE" id="PS50157">
    <property type="entry name" value="ZINC_FINGER_C2H2_2"/>
    <property type="match status" value="2"/>
</dbReference>
<evidence type="ECO:0000256" key="1">
    <source>
        <dbReference type="ARBA" id="ARBA00022723"/>
    </source>
</evidence>
<dbReference type="InterPro" id="IPR036236">
    <property type="entry name" value="Znf_C2H2_sf"/>
</dbReference>
<dbReference type="GO" id="GO:0000981">
    <property type="term" value="F:DNA-binding transcription factor activity, RNA polymerase II-specific"/>
    <property type="evidence" value="ECO:0007669"/>
    <property type="project" value="InterPro"/>
</dbReference>
<feature type="region of interest" description="Disordered" evidence="7">
    <location>
        <begin position="64"/>
        <end position="100"/>
    </location>
</feature>
<dbReference type="Gene3D" id="3.30.160.60">
    <property type="entry name" value="Classic Zinc Finger"/>
    <property type="match status" value="1"/>
</dbReference>
<dbReference type="Pfam" id="PF00096">
    <property type="entry name" value="zf-C2H2"/>
    <property type="match status" value="2"/>
</dbReference>
<keyword evidence="5" id="KW-0539">Nucleus</keyword>
<evidence type="ECO:0000259" key="9">
    <source>
        <dbReference type="PROSITE" id="PS50157"/>
    </source>
</evidence>
<keyword evidence="3" id="KW-0805">Transcription regulation</keyword>
<dbReference type="SMART" id="SM00066">
    <property type="entry name" value="GAL4"/>
    <property type="match status" value="1"/>
</dbReference>
<evidence type="ECO:0000256" key="7">
    <source>
        <dbReference type="SAM" id="MobiDB-lite"/>
    </source>
</evidence>
<dbReference type="PROSITE" id="PS50048">
    <property type="entry name" value="ZN2_CY6_FUNGAL_2"/>
    <property type="match status" value="1"/>
</dbReference>
<dbReference type="GO" id="GO:0003677">
    <property type="term" value="F:DNA binding"/>
    <property type="evidence" value="ECO:0007669"/>
    <property type="project" value="InterPro"/>
</dbReference>
<dbReference type="InterPro" id="IPR036864">
    <property type="entry name" value="Zn2-C6_fun-type_DNA-bd_sf"/>
</dbReference>
<dbReference type="SUPFAM" id="SSF57701">
    <property type="entry name" value="Zn2/Cys6 DNA-binding domain"/>
    <property type="match status" value="1"/>
</dbReference>
<evidence type="ECO:0000259" key="8">
    <source>
        <dbReference type="PROSITE" id="PS50048"/>
    </source>
</evidence>
<feature type="compositionally biased region" description="Low complexity" evidence="7">
    <location>
        <begin position="238"/>
        <end position="248"/>
    </location>
</feature>
<feature type="region of interest" description="Disordered" evidence="7">
    <location>
        <begin position="227"/>
        <end position="268"/>
    </location>
</feature>
<keyword evidence="11" id="KW-1185">Reference proteome</keyword>
<feature type="domain" description="Zn(2)-C6 fungal-type" evidence="8">
    <location>
        <begin position="180"/>
        <end position="209"/>
    </location>
</feature>